<proteinExistence type="predicted"/>
<evidence type="ECO:0000256" key="3">
    <source>
        <dbReference type="ARBA" id="ARBA00022833"/>
    </source>
</evidence>
<dbReference type="Pfam" id="PF04082">
    <property type="entry name" value="Fungal_trans"/>
    <property type="match status" value="1"/>
</dbReference>
<feature type="compositionally biased region" description="Low complexity" evidence="8">
    <location>
        <begin position="271"/>
        <end position="280"/>
    </location>
</feature>
<dbReference type="Gene3D" id="4.10.240.10">
    <property type="entry name" value="Zn(2)-C6 fungal-type DNA-binding domain"/>
    <property type="match status" value="1"/>
</dbReference>
<dbReference type="InterPro" id="IPR007219">
    <property type="entry name" value="XnlR_reg_dom"/>
</dbReference>
<dbReference type="InterPro" id="IPR051615">
    <property type="entry name" value="Transcr_Regulatory_Elem"/>
</dbReference>
<keyword evidence="4" id="KW-0805">Transcription regulation</keyword>
<dbReference type="CDD" id="cd12148">
    <property type="entry name" value="fungal_TF_MHR"/>
    <property type="match status" value="1"/>
</dbReference>
<dbReference type="CDD" id="cd00067">
    <property type="entry name" value="GAL4"/>
    <property type="match status" value="1"/>
</dbReference>
<dbReference type="GO" id="GO:0005634">
    <property type="term" value="C:nucleus"/>
    <property type="evidence" value="ECO:0007669"/>
    <property type="project" value="UniProtKB-SubCell"/>
</dbReference>
<feature type="region of interest" description="Disordered" evidence="8">
    <location>
        <begin position="863"/>
        <end position="910"/>
    </location>
</feature>
<dbReference type="GO" id="GO:0003677">
    <property type="term" value="F:DNA binding"/>
    <property type="evidence" value="ECO:0007669"/>
    <property type="project" value="UniProtKB-KW"/>
</dbReference>
<feature type="region of interest" description="Disordered" evidence="8">
    <location>
        <begin position="798"/>
        <end position="821"/>
    </location>
</feature>
<keyword evidence="2" id="KW-0479">Metal-binding</keyword>
<evidence type="ECO:0000256" key="8">
    <source>
        <dbReference type="SAM" id="MobiDB-lite"/>
    </source>
</evidence>
<dbReference type="Pfam" id="PF00172">
    <property type="entry name" value="Zn_clus"/>
    <property type="match status" value="1"/>
</dbReference>
<feature type="region of interest" description="Disordered" evidence="8">
    <location>
        <begin position="271"/>
        <end position="290"/>
    </location>
</feature>
<dbReference type="Proteomes" id="UP000027265">
    <property type="component" value="Unassembled WGS sequence"/>
</dbReference>
<evidence type="ECO:0000313" key="11">
    <source>
        <dbReference type="Proteomes" id="UP000027265"/>
    </source>
</evidence>
<evidence type="ECO:0000256" key="1">
    <source>
        <dbReference type="ARBA" id="ARBA00004123"/>
    </source>
</evidence>
<dbReference type="InParanoid" id="A0A067PQJ9"/>
<comment type="subcellular location">
    <subcellularLocation>
        <location evidence="1">Nucleus</location>
    </subcellularLocation>
</comment>
<keyword evidence="6" id="KW-0804">Transcription</keyword>
<dbReference type="OrthoDB" id="2123952at2759"/>
<dbReference type="SMART" id="SM00066">
    <property type="entry name" value="GAL4"/>
    <property type="match status" value="1"/>
</dbReference>
<organism evidence="10 11">
    <name type="scientific">Jaapia argillacea MUCL 33604</name>
    <dbReference type="NCBI Taxonomy" id="933084"/>
    <lineage>
        <taxon>Eukaryota</taxon>
        <taxon>Fungi</taxon>
        <taxon>Dikarya</taxon>
        <taxon>Basidiomycota</taxon>
        <taxon>Agaricomycotina</taxon>
        <taxon>Agaricomycetes</taxon>
        <taxon>Agaricomycetidae</taxon>
        <taxon>Jaapiales</taxon>
        <taxon>Jaapiaceae</taxon>
        <taxon>Jaapia</taxon>
    </lineage>
</organism>
<evidence type="ECO:0000313" key="10">
    <source>
        <dbReference type="EMBL" id="KDQ57029.1"/>
    </source>
</evidence>
<reference evidence="11" key="1">
    <citation type="journal article" date="2014" name="Proc. Natl. Acad. Sci. U.S.A.">
        <title>Extensive sampling of basidiomycete genomes demonstrates inadequacy of the white-rot/brown-rot paradigm for wood decay fungi.</title>
        <authorList>
            <person name="Riley R."/>
            <person name="Salamov A.A."/>
            <person name="Brown D.W."/>
            <person name="Nagy L.G."/>
            <person name="Floudas D."/>
            <person name="Held B.W."/>
            <person name="Levasseur A."/>
            <person name="Lombard V."/>
            <person name="Morin E."/>
            <person name="Otillar R."/>
            <person name="Lindquist E.A."/>
            <person name="Sun H."/>
            <person name="LaButti K.M."/>
            <person name="Schmutz J."/>
            <person name="Jabbour D."/>
            <person name="Luo H."/>
            <person name="Baker S.E."/>
            <person name="Pisabarro A.G."/>
            <person name="Walton J.D."/>
            <person name="Blanchette R.A."/>
            <person name="Henrissat B."/>
            <person name="Martin F."/>
            <person name="Cullen D."/>
            <person name="Hibbett D.S."/>
            <person name="Grigoriev I.V."/>
        </authorList>
    </citation>
    <scope>NUCLEOTIDE SEQUENCE [LARGE SCALE GENOMIC DNA]</scope>
    <source>
        <strain evidence="11">MUCL 33604</strain>
    </source>
</reference>
<dbReference type="SUPFAM" id="SSF57701">
    <property type="entry name" value="Zn2/Cys6 DNA-binding domain"/>
    <property type="match status" value="1"/>
</dbReference>
<gene>
    <name evidence="10" type="ORF">JAAARDRAFT_35629</name>
</gene>
<feature type="region of interest" description="Disordered" evidence="8">
    <location>
        <begin position="1"/>
        <end position="34"/>
    </location>
</feature>
<dbReference type="GO" id="GO:0008270">
    <property type="term" value="F:zinc ion binding"/>
    <property type="evidence" value="ECO:0007669"/>
    <property type="project" value="InterPro"/>
</dbReference>
<evidence type="ECO:0000256" key="6">
    <source>
        <dbReference type="ARBA" id="ARBA00023163"/>
    </source>
</evidence>
<dbReference type="SMART" id="SM00906">
    <property type="entry name" value="Fungal_trans"/>
    <property type="match status" value="1"/>
</dbReference>
<protein>
    <recommendedName>
        <fullName evidence="9">Zn(2)-C6 fungal-type domain-containing protein</fullName>
    </recommendedName>
</protein>
<feature type="domain" description="Zn(2)-C6 fungal-type" evidence="9">
    <location>
        <begin position="35"/>
        <end position="67"/>
    </location>
</feature>
<evidence type="ECO:0000259" key="9">
    <source>
        <dbReference type="PROSITE" id="PS50048"/>
    </source>
</evidence>
<evidence type="ECO:0000256" key="5">
    <source>
        <dbReference type="ARBA" id="ARBA00023125"/>
    </source>
</evidence>
<dbReference type="GO" id="GO:0006351">
    <property type="term" value="P:DNA-templated transcription"/>
    <property type="evidence" value="ECO:0007669"/>
    <property type="project" value="InterPro"/>
</dbReference>
<dbReference type="PANTHER" id="PTHR31313">
    <property type="entry name" value="TY1 ENHANCER ACTIVATOR"/>
    <property type="match status" value="1"/>
</dbReference>
<dbReference type="PROSITE" id="PS50048">
    <property type="entry name" value="ZN2_CY6_FUNGAL_2"/>
    <property type="match status" value="1"/>
</dbReference>
<feature type="compositionally biased region" description="Basic and acidic residues" evidence="8">
    <location>
        <begin position="1"/>
        <end position="18"/>
    </location>
</feature>
<sequence>MSTKIRPNDFESSDHEDSTEPQSAEASVKKRSSRACDQCRRTKSKCESPQDGGPCKNCAAAAIACTFLGPTHKRGPPKGYIHALEQRWYQAEAILGAILASADPRAQNIISILRQDDIAQEVLNRVNAGPFGPMGRSMFAAGSTMEDLFYGGAPAPHPHGPARSQRQSRVSREIVSFSQDSALNPEQVGHWRDRLANLLANPAPAYSYPVTDHTPTFVPSTYQSFQPVNSTPVYSSLGAPLAQRRRLDQPSLQARGSPVQPEYGAMYTLDSSSSFDGSHSPPNMDDNTEGFGQLSLDENREIRYYGKSSGLHLLGRSHRTDGRNDGGVWKFPTSNTRQEARRALHVPAEIAAIETPPRDVQDLLVNLYFVHVHPVFPVIHKRDFLENYNARMNASSVSGSDDERQLPDLLLLVVLSIAERIRAGGMSSGSRPEEPDVAWDYMDEISKLLCSVCHHSRPSTCQALLLLGLRDIAIGSTEDAWLHIGMAIRMAQDLGLNRAAEHWQYKGATLFSVTEIRSRKRIWWACCIAESHICAITGRPLSICREDYDTSLPEVDPDEDGTASIPPSDLESSSYSFTSDRVSACFRVSCSLSVIISDILRKIYRVLPVPVSVMRSHLADLETSLNQWYIELPSTLQYDKRLQVPPHIIFLHIQYWSAVLLLNRGMIPLREIGLNPEVRSDFVTVKCADVCQTAASHISTLVNDYREKYGLRRSFPLVVPYVQSAGIMHVVTLLSRPSNVQALLGWRQCLAALEDMKTVWPNAQNAWRLLNGVAIGTQGVLSPLMDAPDREKRRAEEYFGPEVTPPGSSQDGRQFGVSGGGEERNMHAMAEILGLAVPQVVSSQLGATSSYYPGYEPPSIPDQKSTWETWEGRHQSGASGLFHSDHRVQDAPAARYPDARNPYDNRYYRA</sequence>
<keyword evidence="7" id="KW-0539">Nucleus</keyword>
<feature type="region of interest" description="Disordered" evidence="8">
    <location>
        <begin position="554"/>
        <end position="575"/>
    </location>
</feature>
<dbReference type="PANTHER" id="PTHR31313:SF78">
    <property type="entry name" value="TRANSCRIPTION FACTOR DOMAIN-CONTAINING PROTEIN"/>
    <property type="match status" value="1"/>
</dbReference>
<evidence type="ECO:0000256" key="2">
    <source>
        <dbReference type="ARBA" id="ARBA00022723"/>
    </source>
</evidence>
<feature type="compositionally biased region" description="Basic and acidic residues" evidence="8">
    <location>
        <begin position="897"/>
        <end position="910"/>
    </location>
</feature>
<dbReference type="STRING" id="933084.A0A067PQJ9"/>
<name>A0A067PQJ9_9AGAM</name>
<accession>A0A067PQJ9</accession>
<keyword evidence="3" id="KW-0862">Zinc</keyword>
<evidence type="ECO:0000256" key="4">
    <source>
        <dbReference type="ARBA" id="ARBA00023015"/>
    </source>
</evidence>
<evidence type="ECO:0000256" key="7">
    <source>
        <dbReference type="ARBA" id="ARBA00023242"/>
    </source>
</evidence>
<dbReference type="AlphaFoldDB" id="A0A067PQJ9"/>
<dbReference type="EMBL" id="KL197720">
    <property type="protein sequence ID" value="KDQ57029.1"/>
    <property type="molecule type" value="Genomic_DNA"/>
</dbReference>
<dbReference type="GO" id="GO:0000981">
    <property type="term" value="F:DNA-binding transcription factor activity, RNA polymerase II-specific"/>
    <property type="evidence" value="ECO:0007669"/>
    <property type="project" value="InterPro"/>
</dbReference>
<dbReference type="HOGENOM" id="CLU_004748_0_0_1"/>
<dbReference type="InterPro" id="IPR001138">
    <property type="entry name" value="Zn2Cys6_DnaBD"/>
</dbReference>
<keyword evidence="11" id="KW-1185">Reference proteome</keyword>
<dbReference type="InterPro" id="IPR036864">
    <property type="entry name" value="Zn2-C6_fun-type_DNA-bd_sf"/>
</dbReference>
<keyword evidence="5" id="KW-0238">DNA-binding</keyword>
<dbReference type="PROSITE" id="PS00463">
    <property type="entry name" value="ZN2_CY6_FUNGAL_1"/>
    <property type="match status" value="1"/>
</dbReference>